<keyword evidence="2" id="KW-1185">Reference proteome</keyword>
<dbReference type="HOGENOM" id="CLU_3305945_0_0_4"/>
<protein>
    <submittedName>
        <fullName evidence="1">Hypothetical phage protein</fullName>
    </submittedName>
</protein>
<dbReference type="Proteomes" id="UP000001035">
    <property type="component" value="Chromosome 2"/>
</dbReference>
<organism evidence="1 2">
    <name type="scientific">Burkholderia cenocepacia (strain ATCC BAA-245 / DSM 16553 / LMG 16656 / NCTC 13227 / J2315 / CF5610)</name>
    <name type="common">Burkholderia cepacia (strain J2315)</name>
    <dbReference type="NCBI Taxonomy" id="216591"/>
    <lineage>
        <taxon>Bacteria</taxon>
        <taxon>Pseudomonadati</taxon>
        <taxon>Pseudomonadota</taxon>
        <taxon>Betaproteobacteria</taxon>
        <taxon>Burkholderiales</taxon>
        <taxon>Burkholderiaceae</taxon>
        <taxon>Burkholderia</taxon>
        <taxon>Burkholderia cepacia complex</taxon>
    </lineage>
</organism>
<name>B4EMG0_BURCJ</name>
<dbReference type="AlphaFoldDB" id="B4EMG0"/>
<proteinExistence type="predicted"/>
<dbReference type="KEGG" id="bcj:BCAM1895A"/>
<reference evidence="1 2" key="1">
    <citation type="journal article" date="2009" name="J. Bacteriol.">
        <title>The genome of Burkholderia cenocepacia J2315, an epidemic pathogen of cystic fibrosis patients.</title>
        <authorList>
            <person name="Holden M.T."/>
            <person name="Seth-Smith H.M."/>
            <person name="Crossman L.C."/>
            <person name="Sebaihia M."/>
            <person name="Bentley S.D."/>
            <person name="Cerdeno-Tarraga A.M."/>
            <person name="Thomson N.R."/>
            <person name="Bason N."/>
            <person name="Quail M.A."/>
            <person name="Sharp S."/>
            <person name="Cherevach I."/>
            <person name="Churcher C."/>
            <person name="Goodhead I."/>
            <person name="Hauser H."/>
            <person name="Holroyd N."/>
            <person name="Mungall K."/>
            <person name="Scott P."/>
            <person name="Walker D."/>
            <person name="White B."/>
            <person name="Rose H."/>
            <person name="Iversen P."/>
            <person name="Mil-Homens D."/>
            <person name="Rocha E.P."/>
            <person name="Fialho A.M."/>
            <person name="Baldwin A."/>
            <person name="Dowson C."/>
            <person name="Barrell B.G."/>
            <person name="Govan J.R."/>
            <person name="Vandamme P."/>
            <person name="Hart C.A."/>
            <person name="Mahenthiralingam E."/>
            <person name="Parkhill J."/>
        </authorList>
    </citation>
    <scope>NUCLEOTIDE SEQUENCE [LARGE SCALE GENOMIC DNA]</scope>
    <source>
        <strain evidence="2">ATCC BAA-245 / DSM 16553 / LMG 16656 / NCTC 13227 / J2315 / CF5610</strain>
    </source>
</reference>
<dbReference type="EMBL" id="AM747721">
    <property type="protein sequence ID" value="CAR55756.1"/>
    <property type="molecule type" value="Genomic_DNA"/>
</dbReference>
<gene>
    <name evidence="1" type="ORF">BCAM1895A</name>
</gene>
<accession>B4EMG0</accession>
<evidence type="ECO:0000313" key="1">
    <source>
        <dbReference type="EMBL" id="CAR55756.1"/>
    </source>
</evidence>
<sequence>MGSPLTGLPFFIPFPHAAAYPVNNIGYGAKNGPEIPNYI</sequence>
<evidence type="ECO:0000313" key="2">
    <source>
        <dbReference type="Proteomes" id="UP000001035"/>
    </source>
</evidence>